<keyword evidence="3" id="KW-1185">Reference proteome</keyword>
<dbReference type="Proteomes" id="UP000270261">
    <property type="component" value="Unassembled WGS sequence"/>
</dbReference>
<evidence type="ECO:0000313" key="2">
    <source>
        <dbReference type="EMBL" id="RRN44364.1"/>
    </source>
</evidence>
<comment type="caution">
    <text evidence="2">The sequence shown here is derived from an EMBL/GenBank/DDBJ whole genome shotgun (WGS) entry which is preliminary data.</text>
</comment>
<organism evidence="2 3">
    <name type="scientific">Lautropia dentalis</name>
    <dbReference type="NCBI Taxonomy" id="2490857"/>
    <lineage>
        <taxon>Bacteria</taxon>
        <taxon>Pseudomonadati</taxon>
        <taxon>Pseudomonadota</taxon>
        <taxon>Betaproteobacteria</taxon>
        <taxon>Burkholderiales</taxon>
        <taxon>Burkholderiaceae</taxon>
        <taxon>Lautropia</taxon>
    </lineage>
</organism>
<dbReference type="InterPro" id="IPR002716">
    <property type="entry name" value="PIN_dom"/>
</dbReference>
<sequence length="823" mass="91742">MDTKLGSFSVEIPHYVVESSVEYRTIRRPTVFESMALKLISEFQRHEVMSGMSVCEIFESQLGVSSTDGVLKAAMEEISTVQMIRFESGGSVEKCPLKHLGLTDEGRKFLKTGQLPSRPKYQKVWHVYSPLTGKLVGRARHISAPTQIDINSGTGAEDGQRRWETFVDELHPSDQSAAVRAMLKEERHEWISENTVIGKIESRVLEVRPENHELTLMCSSDGTMSLKSKNRALDSWLERMDPEFVWNHIIGPAVCSGNVSVLPDLGHAAVRDARSVSLLTTVLKGNRADPPGGRSFYACTDETRLERTSATVKILVREKNHPYAGYVQERTGDEGLFLGVGVPESAFPAGLSGIYIENGTTEPRLELKGVVWLYWGGQPRQVEVFVDAGDCRSAPLWIELGRSIDGRLIGGGNEAELALTSLWKGGARAIWKWQDQIPASSGGVLGFVESAKGFYSWMRRLKGNEQLRWIEDWSNAMNVALERCISINGYPKYSIELIKGVVFDLEKIGFRREASVMEALVECCDRISNVEEIKMFRFIAGEGFDIPVKMFKESILNEWISVISSGRDVSGSVYGPHAYAKIMIELSRAYKAVHRDIGLLNIHQVKSGDFDFRSVTPSALNAALKWLDVTHPDRLVFRNPVSDSHYENSQLTRLRREVEEWLDVVSSRFAPREEEGRRVVVLDSNALMDDRVTALSVNESDVLVIPAPVFDELERLKNSGDQRKAGRVRAANRLLVSEKFSWRIQNLDEDTVRRLLGGLDAGIVDNQILATAGYYKLNDVILVSGDNNLRAKAVSFGVRVMSPGEYLNAGKGSSAKGKGGKRK</sequence>
<accession>A0A3R8MSX6</accession>
<dbReference type="Gene3D" id="3.40.50.1010">
    <property type="entry name" value="5'-nuclease"/>
    <property type="match status" value="1"/>
</dbReference>
<dbReference type="OrthoDB" id="9155983at2"/>
<protein>
    <recommendedName>
        <fullName evidence="1">PIN domain-containing protein</fullName>
    </recommendedName>
</protein>
<dbReference type="SUPFAM" id="SSF88723">
    <property type="entry name" value="PIN domain-like"/>
    <property type="match status" value="1"/>
</dbReference>
<gene>
    <name evidence="2" type="ORF">EHV23_13695</name>
</gene>
<proteinExistence type="predicted"/>
<dbReference type="SMART" id="SM00670">
    <property type="entry name" value="PINc"/>
    <property type="match status" value="1"/>
</dbReference>
<feature type="domain" description="PIN" evidence="1">
    <location>
        <begin position="678"/>
        <end position="791"/>
    </location>
</feature>
<dbReference type="EMBL" id="RRUE01000002">
    <property type="protein sequence ID" value="RRN44364.1"/>
    <property type="molecule type" value="Genomic_DNA"/>
</dbReference>
<dbReference type="RefSeq" id="WP_125096558.1">
    <property type="nucleotide sequence ID" value="NZ_RRUE01000002.1"/>
</dbReference>
<evidence type="ECO:0000259" key="1">
    <source>
        <dbReference type="SMART" id="SM00670"/>
    </source>
</evidence>
<name>A0A3R8MSX6_9BURK</name>
<dbReference type="InterPro" id="IPR029060">
    <property type="entry name" value="PIN-like_dom_sf"/>
</dbReference>
<reference evidence="2 3" key="1">
    <citation type="submission" date="2018-11" db="EMBL/GenBank/DDBJ databases">
        <title>Genome sequencing of Lautropia sp. KCOM 2505 (= ChDC F240).</title>
        <authorList>
            <person name="Kook J.-K."/>
            <person name="Park S.-N."/>
            <person name="Lim Y.K."/>
        </authorList>
    </citation>
    <scope>NUCLEOTIDE SEQUENCE [LARGE SCALE GENOMIC DNA]</scope>
    <source>
        <strain evidence="2 3">KCOM 2505</strain>
    </source>
</reference>
<dbReference type="Pfam" id="PF13638">
    <property type="entry name" value="PIN_4"/>
    <property type="match status" value="1"/>
</dbReference>
<dbReference type="AlphaFoldDB" id="A0A3R8MSX6"/>
<evidence type="ECO:0000313" key="3">
    <source>
        <dbReference type="Proteomes" id="UP000270261"/>
    </source>
</evidence>